<dbReference type="GO" id="GO:0045259">
    <property type="term" value="C:proton-transporting ATP synthase complex"/>
    <property type="evidence" value="ECO:0007669"/>
    <property type="project" value="UniProtKB-KW"/>
</dbReference>
<keyword evidence="3" id="KW-0813">Transport</keyword>
<feature type="domain" description="ATP synthase epsilon subunit C-terminal" evidence="11">
    <location>
        <begin position="86"/>
        <end position="133"/>
    </location>
</feature>
<evidence type="ECO:0000256" key="5">
    <source>
        <dbReference type="ARBA" id="ARBA00022781"/>
    </source>
</evidence>
<comment type="subcellular location">
    <subcellularLocation>
        <location evidence="1">Membrane</location>
        <topology evidence="1">Peripheral membrane protein</topology>
    </subcellularLocation>
</comment>
<evidence type="ECO:0000259" key="11">
    <source>
        <dbReference type="Pfam" id="PF00401"/>
    </source>
</evidence>
<dbReference type="InterPro" id="IPR020546">
    <property type="entry name" value="ATP_synth_F1_dsu/esu_N"/>
</dbReference>
<dbReference type="AlphaFoldDB" id="A0A0G2YIV0"/>
<evidence type="ECO:0000256" key="6">
    <source>
        <dbReference type="ARBA" id="ARBA00023065"/>
    </source>
</evidence>
<evidence type="ECO:0000256" key="3">
    <source>
        <dbReference type="ARBA" id="ARBA00022448"/>
    </source>
</evidence>
<evidence type="ECO:0000256" key="4">
    <source>
        <dbReference type="ARBA" id="ARBA00022640"/>
    </source>
</evidence>
<geneLocation type="plastid" evidence="13"/>
<evidence type="ECO:0000256" key="7">
    <source>
        <dbReference type="ARBA" id="ARBA00023078"/>
    </source>
</evidence>
<evidence type="ECO:0000259" key="12">
    <source>
        <dbReference type="Pfam" id="PF02823"/>
    </source>
</evidence>
<dbReference type="InterPro" id="IPR001469">
    <property type="entry name" value="ATP_synth_F1_dsu/esu"/>
</dbReference>
<reference evidence="13" key="1">
    <citation type="submission" date="2015-03" db="EMBL/GenBank/DDBJ databases">
        <title>Dynamic evolution of Geranium mitochondrial genomes through multiple horizontal and intracellular gene transfers.</title>
        <authorList>
            <person name="Park S."/>
            <person name="Mower J.P."/>
            <person name="Ruhlman T.A."/>
            <person name="Sabir J.S.M."/>
            <person name="Jansen R.K."/>
        </authorList>
    </citation>
    <scope>NUCLEOTIDE SEQUENCE</scope>
</reference>
<evidence type="ECO:0000313" key="13">
    <source>
        <dbReference type="EMBL" id="AKI85026.1"/>
    </source>
</evidence>
<dbReference type="CDD" id="cd12152">
    <property type="entry name" value="F1-ATPase_delta"/>
    <property type="match status" value="1"/>
</dbReference>
<protein>
    <submittedName>
        <fullName evidence="13">ATP synthase CF1 epsilon subunit</fullName>
    </submittedName>
</protein>
<dbReference type="GO" id="GO:0046933">
    <property type="term" value="F:proton-transporting ATP synthase activity, rotational mechanism"/>
    <property type="evidence" value="ECO:0007669"/>
    <property type="project" value="InterPro"/>
</dbReference>
<dbReference type="Gene3D" id="2.60.15.10">
    <property type="entry name" value="F0F1 ATP synthase delta/epsilon subunit, N-terminal"/>
    <property type="match status" value="1"/>
</dbReference>
<keyword evidence="9" id="KW-0139">CF(1)</keyword>
<keyword evidence="13" id="KW-0150">Chloroplast</keyword>
<dbReference type="EMBL" id="KP963445">
    <property type="protein sequence ID" value="AKI85026.1"/>
    <property type="molecule type" value="Genomic_DNA"/>
</dbReference>
<reference evidence="14" key="2">
    <citation type="journal article" date="2016" name="Genome Biol. Evol.">
        <title>Coevolution between Nuclear-Encoded DNA Replication, Recombination, and Repair Genes and Plastid Genome Complexity.</title>
        <authorList>
            <person name="Zhang J."/>
            <person name="Ruhlman T.A."/>
            <person name="Sabir J."/>
            <person name="Blazier J.C."/>
            <person name="Weng M.L."/>
            <person name="Park S."/>
            <person name="Jansen R.K."/>
        </authorList>
    </citation>
    <scope>NUCLEOTIDE SEQUENCE</scope>
</reference>
<dbReference type="PANTHER" id="PTHR13822">
    <property type="entry name" value="ATP SYNTHASE DELTA/EPSILON CHAIN"/>
    <property type="match status" value="1"/>
</dbReference>
<evidence type="ECO:0000256" key="9">
    <source>
        <dbReference type="ARBA" id="ARBA00023196"/>
    </source>
</evidence>
<evidence type="ECO:0000256" key="8">
    <source>
        <dbReference type="ARBA" id="ARBA00023136"/>
    </source>
</evidence>
<evidence type="ECO:0000313" key="14">
    <source>
        <dbReference type="EMBL" id="AMY96118.1"/>
    </source>
</evidence>
<evidence type="ECO:0000256" key="2">
    <source>
        <dbReference type="ARBA" id="ARBA00005712"/>
    </source>
</evidence>
<evidence type="ECO:0000256" key="1">
    <source>
        <dbReference type="ARBA" id="ARBA00004170"/>
    </source>
</evidence>
<dbReference type="PANTHER" id="PTHR13822:SF10">
    <property type="entry name" value="ATP SYNTHASE EPSILON CHAIN, CHLOROPLASTIC"/>
    <property type="match status" value="1"/>
</dbReference>
<dbReference type="HAMAP" id="MF_00530">
    <property type="entry name" value="ATP_synth_epsil_bac"/>
    <property type="match status" value="1"/>
</dbReference>
<dbReference type="Pfam" id="PF00401">
    <property type="entry name" value="ATP-synt_DE"/>
    <property type="match status" value="1"/>
</dbReference>
<dbReference type="EMBL" id="KT760577">
    <property type="protein sequence ID" value="AMY96118.1"/>
    <property type="molecule type" value="Genomic_DNA"/>
</dbReference>
<name>A0A0G2YIV0_9ROSI</name>
<feature type="domain" description="ATP synthase F1 complex delta/epsilon subunit N-terminal" evidence="12">
    <location>
        <begin position="3"/>
        <end position="81"/>
    </location>
</feature>
<sequence length="134" mass="14752">MTLNLCVLTPKRILWDSEVKEIILSTDSGQIGVLPNHAPIVTGLDIGILRIRLNDQWFTMVLMGGFARIANNEIIVFAHDAEKSSDIDPQEAQQTLQIAEDGLRKAKDEGKGQTKTIEAKQALTRAQTRVSAIS</sequence>
<comment type="similarity">
    <text evidence="2">Belongs to the ATPase epsilon chain family.</text>
</comment>
<dbReference type="Gene3D" id="6.10.140.480">
    <property type="match status" value="1"/>
</dbReference>
<dbReference type="Pfam" id="PF02823">
    <property type="entry name" value="ATP-synt_DE_N"/>
    <property type="match status" value="1"/>
</dbReference>
<proteinExistence type="inferred from homology"/>
<gene>
    <name evidence="13" type="primary">atpE</name>
</gene>
<organism evidence="13">
    <name type="scientific">Geranium phaeum</name>
    <dbReference type="NCBI Taxonomy" id="379952"/>
    <lineage>
        <taxon>Eukaryota</taxon>
        <taxon>Viridiplantae</taxon>
        <taxon>Streptophyta</taxon>
        <taxon>Embryophyta</taxon>
        <taxon>Tracheophyta</taxon>
        <taxon>Spermatophyta</taxon>
        <taxon>Magnoliopsida</taxon>
        <taxon>eudicotyledons</taxon>
        <taxon>Gunneridae</taxon>
        <taxon>Pentapetalae</taxon>
        <taxon>rosids</taxon>
        <taxon>malvids</taxon>
        <taxon>Geraniales</taxon>
        <taxon>Geraniaceae</taxon>
        <taxon>Geranium</taxon>
    </lineage>
</organism>
<dbReference type="FunFam" id="2.60.15.10:FF:000002">
    <property type="entry name" value="ATP synthase epsilon chain, chloroplastic"/>
    <property type="match status" value="1"/>
</dbReference>
<dbReference type="InterPro" id="IPR036771">
    <property type="entry name" value="ATPsynth_dsu/esu_N"/>
</dbReference>
<keyword evidence="5" id="KW-0375">Hydrogen ion transport</keyword>
<keyword evidence="4 13" id="KW-0934">Plastid</keyword>
<accession>A0A0G2YIV0</accession>
<evidence type="ECO:0000256" key="10">
    <source>
        <dbReference type="ARBA" id="ARBA00023310"/>
    </source>
</evidence>
<dbReference type="NCBIfam" id="TIGR01216">
    <property type="entry name" value="ATP_synt_epsi"/>
    <property type="match status" value="1"/>
</dbReference>
<keyword evidence="7" id="KW-0793">Thylakoid</keyword>
<dbReference type="SUPFAM" id="SSF51344">
    <property type="entry name" value="Epsilon subunit of F1F0-ATP synthase N-terminal domain"/>
    <property type="match status" value="1"/>
</dbReference>
<keyword evidence="10" id="KW-0066">ATP synthesis</keyword>
<keyword evidence="6" id="KW-0406">Ion transport</keyword>
<dbReference type="InterPro" id="IPR020547">
    <property type="entry name" value="ATP_synth_F1_esu_C"/>
</dbReference>
<keyword evidence="8" id="KW-0472">Membrane</keyword>